<proteinExistence type="predicted"/>
<dbReference type="RefSeq" id="WP_187778875.1">
    <property type="nucleotide sequence ID" value="NZ_JACTUZ010000049.1"/>
</dbReference>
<keyword evidence="2" id="KW-1185">Reference proteome</keyword>
<organism evidence="1 2">
    <name type="scientific">Pseudoroseomonas ludipueritiae</name>
    <dbReference type="NCBI Taxonomy" id="198093"/>
    <lineage>
        <taxon>Bacteria</taxon>
        <taxon>Pseudomonadati</taxon>
        <taxon>Pseudomonadota</taxon>
        <taxon>Alphaproteobacteria</taxon>
        <taxon>Acetobacterales</taxon>
        <taxon>Acetobacteraceae</taxon>
        <taxon>Pseudoroseomonas</taxon>
    </lineage>
</organism>
<gene>
    <name evidence="1" type="ORF">IBL25_12475</name>
</gene>
<evidence type="ECO:0008006" key="3">
    <source>
        <dbReference type="Google" id="ProtNLM"/>
    </source>
</evidence>
<dbReference type="EMBL" id="JACTUZ010000049">
    <property type="protein sequence ID" value="MBC9177755.1"/>
    <property type="molecule type" value="Genomic_DNA"/>
</dbReference>
<evidence type="ECO:0000313" key="2">
    <source>
        <dbReference type="Proteomes" id="UP000603940"/>
    </source>
</evidence>
<comment type="caution">
    <text evidence="1">The sequence shown here is derived from an EMBL/GenBank/DDBJ whole genome shotgun (WGS) entry which is preliminary data.</text>
</comment>
<dbReference type="Proteomes" id="UP000603940">
    <property type="component" value="Unassembled WGS sequence"/>
</dbReference>
<accession>A0ABR7R7P1</accession>
<evidence type="ECO:0000313" key="1">
    <source>
        <dbReference type="EMBL" id="MBC9177755.1"/>
    </source>
</evidence>
<name>A0ABR7R7P1_9PROT</name>
<protein>
    <recommendedName>
        <fullName evidence="3">Tetratricopeptide repeat protein</fullName>
    </recommendedName>
</protein>
<sequence length="413" mass="45012">MTVQEEVGAAFDKGWPERLADLGGPAFLRGREEAIARVPLMPDILRLVLAEPPGGPGQDRLDAFVLACVEVPVGEDGVEPEDYKDAVEALAATSLGDELAERCQDVLTRRVRATAEDEVVRWSALGAALQLAITHPDLKHDLLSTLVRLKIKPGDSHTEFARMAAKVTGVAMAHWPDPSLERVLEQLSAVPHARDEALFELGMARLREGLESDQPGRVDERFEEARGHFERSLEAREHRPDALSYARALGMLTAIRRGDASEALARQAQEIHRELAIGAAWASPAEAAWPWMGARWSELMLWQELVGLLAAMASGAFDLDADLAIRRRMLNAYVANRAVLGREPGGVEVFIRPAIEARLVREEAAEAAVMAWLEAEASDPASPWRDAAADLLRAIRRSGGPPGKRTGTAARQA</sequence>
<reference evidence="1 2" key="1">
    <citation type="journal article" date="2009" name="Int. J. Syst. Evol. Microbiol.">
        <title>Transfer of Teichococcus ludipueritiae and Muricoccus roseus to the genus Roseomonas, as Roseomonas ludipueritiae comb. nov. and Roseomonas rosea comb. nov., respectively, and emended description of the genus Roseomonas.</title>
        <authorList>
            <person name="Sanchez-Porro C."/>
            <person name="Gallego V."/>
            <person name="Busse H.J."/>
            <person name="Kampfer P."/>
            <person name="Ventosa A."/>
        </authorList>
    </citation>
    <scope>NUCLEOTIDE SEQUENCE [LARGE SCALE GENOMIC DNA]</scope>
    <source>
        <strain evidence="1 2">DSM 14915</strain>
    </source>
</reference>